<dbReference type="STRING" id="1134435.AC731_018250"/>
<dbReference type="CDD" id="cd06225">
    <property type="entry name" value="HAMP"/>
    <property type="match status" value="1"/>
</dbReference>
<dbReference type="Pfam" id="PF01627">
    <property type="entry name" value="Hpt"/>
    <property type="match status" value="1"/>
</dbReference>
<dbReference type="GO" id="GO:0000155">
    <property type="term" value="F:phosphorelay sensor kinase activity"/>
    <property type="evidence" value="ECO:0007669"/>
    <property type="project" value="InterPro"/>
</dbReference>
<dbReference type="InterPro" id="IPR036097">
    <property type="entry name" value="HisK_dim/P_sf"/>
</dbReference>
<evidence type="ECO:0000256" key="16">
    <source>
        <dbReference type="SAM" id="Coils"/>
    </source>
</evidence>
<dbReference type="InterPro" id="IPR011006">
    <property type="entry name" value="CheY-like_superfamily"/>
</dbReference>
<evidence type="ECO:0000256" key="10">
    <source>
        <dbReference type="ARBA" id="ARBA00022840"/>
    </source>
</evidence>
<dbReference type="InterPro" id="IPR003661">
    <property type="entry name" value="HisK_dim/P_dom"/>
</dbReference>
<dbReference type="Pfam" id="PF02518">
    <property type="entry name" value="HATPase_c"/>
    <property type="match status" value="1"/>
</dbReference>
<evidence type="ECO:0000313" key="23">
    <source>
        <dbReference type="EMBL" id="AMO38717.1"/>
    </source>
</evidence>
<dbReference type="EMBL" id="CP014646">
    <property type="protein sequence ID" value="AMO38717.1"/>
    <property type="molecule type" value="Genomic_DNA"/>
</dbReference>
<evidence type="ECO:0000256" key="2">
    <source>
        <dbReference type="ARBA" id="ARBA00004651"/>
    </source>
</evidence>
<evidence type="ECO:0000256" key="7">
    <source>
        <dbReference type="ARBA" id="ARBA00022692"/>
    </source>
</evidence>
<dbReference type="GO" id="GO:0005524">
    <property type="term" value="F:ATP binding"/>
    <property type="evidence" value="ECO:0007669"/>
    <property type="project" value="UniProtKB-KW"/>
</dbReference>
<dbReference type="InterPro" id="IPR005467">
    <property type="entry name" value="His_kinase_dom"/>
</dbReference>
<dbReference type="InterPro" id="IPR008207">
    <property type="entry name" value="Sig_transdc_His_kin_Hpt_dom"/>
</dbReference>
<dbReference type="CDD" id="cd17546">
    <property type="entry name" value="REC_hyHK_CKI1_RcsC-like"/>
    <property type="match status" value="1"/>
</dbReference>
<keyword evidence="9 23" id="KW-0418">Kinase</keyword>
<evidence type="ECO:0000256" key="9">
    <source>
        <dbReference type="ARBA" id="ARBA00022777"/>
    </source>
</evidence>
<evidence type="ECO:0000256" key="11">
    <source>
        <dbReference type="ARBA" id="ARBA00022989"/>
    </source>
</evidence>
<protein>
    <recommendedName>
        <fullName evidence="3">histidine kinase</fullName>
        <ecNumber evidence="3">2.7.13.3</ecNumber>
    </recommendedName>
</protein>
<dbReference type="InterPro" id="IPR003594">
    <property type="entry name" value="HATPase_dom"/>
</dbReference>
<keyword evidence="7 18" id="KW-0812">Transmembrane</keyword>
<feature type="domain" description="Histidine kinase" evidence="19">
    <location>
        <begin position="277"/>
        <end position="499"/>
    </location>
</feature>
<evidence type="ECO:0000256" key="17">
    <source>
        <dbReference type="SAM" id="MobiDB-lite"/>
    </source>
</evidence>
<keyword evidence="10" id="KW-0067">ATP-binding</keyword>
<dbReference type="SUPFAM" id="SSF47226">
    <property type="entry name" value="Histidine-containing phosphotransfer domain, HPT domain"/>
    <property type="match status" value="1"/>
</dbReference>
<dbReference type="Gene3D" id="3.40.50.2300">
    <property type="match status" value="1"/>
</dbReference>
<dbReference type="Pfam" id="PF17152">
    <property type="entry name" value="CHASE8"/>
    <property type="match status" value="1"/>
</dbReference>
<accession>A0A127K9T8</accession>
<evidence type="ECO:0000256" key="8">
    <source>
        <dbReference type="ARBA" id="ARBA00022741"/>
    </source>
</evidence>
<dbReference type="Proteomes" id="UP000036902">
    <property type="component" value="Chromosome"/>
</dbReference>
<keyword evidence="8" id="KW-0547">Nucleotide-binding</keyword>
<evidence type="ECO:0000256" key="13">
    <source>
        <dbReference type="ARBA" id="ARBA00023136"/>
    </source>
</evidence>
<name>A0A127K9T8_9RHOO</name>
<dbReference type="PROSITE" id="PS50109">
    <property type="entry name" value="HIS_KIN"/>
    <property type="match status" value="1"/>
</dbReference>
<dbReference type="Gene3D" id="6.10.340.10">
    <property type="match status" value="1"/>
</dbReference>
<feature type="transmembrane region" description="Helical" evidence="18">
    <location>
        <begin position="162"/>
        <end position="182"/>
    </location>
</feature>
<dbReference type="SUPFAM" id="SSF47384">
    <property type="entry name" value="Homodimeric domain of signal transducing histidine kinase"/>
    <property type="match status" value="1"/>
</dbReference>
<keyword evidence="12" id="KW-0902">Two-component regulatory system</keyword>
<feature type="compositionally biased region" description="Low complexity" evidence="17">
    <location>
        <begin position="514"/>
        <end position="524"/>
    </location>
</feature>
<feature type="transmembrane region" description="Helical" evidence="18">
    <location>
        <begin position="12"/>
        <end position="37"/>
    </location>
</feature>
<dbReference type="InterPro" id="IPR036890">
    <property type="entry name" value="HATPase_C_sf"/>
</dbReference>
<dbReference type="Pfam" id="PF00072">
    <property type="entry name" value="Response_reg"/>
    <property type="match status" value="1"/>
</dbReference>
<evidence type="ECO:0000259" key="19">
    <source>
        <dbReference type="PROSITE" id="PS50109"/>
    </source>
</evidence>
<sequence>MRFRDLPIASKLTRIVAGTTGTAILLAMLVFAAGAIYKFHHGAQQRIQTLAHLTSLNSQGALAFNDMRTATAILGALQADPTIRHARLLDANGMLLASYDLPPSAAAASADLAVGADAALIALLLPTRLNFREPVTAGGETIGQLEIEADITDTWRQFGTGLLLSCIAACAAAVAVLLGLRLKRHITAPISDLAQAVGEVIRNQRYDVRVSKFGNDEVGALVDEFNRMLAEIEARGHALLEHRDNLEREVEARTAELRHAKESAEAANQAKSRFLATMSHEIRTPMNGILGMTELLLSSPLTPEQSRHAHAALQSGETLLAILNDLLDFSKIEAGRMELERIPLAPARLVNELVELHAPMARDKGLTLEARIAPTVPALMIGDPTRIRQIIHNLLSNALKFTSSGGVTITVDAHPGVGPDEARLDIEVSDSGIGIGPTLLPKLFDAFAQADNSTTRRFGGTGLGLAIVRQLVELMGGRITARSTPGRGSSFRLSLAMPVVPAAAQPDTPPPAPKAAADAARQDPANTSARWQGLRVLLVEDNPVNQALAASQLKSLGFTIEVAHNGAEAVAACQRTRFDLILMDCQMPVMDGLEATRRILIQRHGAAGCPIVAMTANTMQGDRERCLEAGMVDFIAKPYRQSELVEVIARWLDAPATQAAAPAPTPLAPLTPPPAPAEVLDTFVLQTIATQHSSGNALLRKVVAVFREDGRRQLESLQAAWRDGDVATASRAAHTLKSSSATLGALQLSARCREVELALRAGNAASIDAGIGDIAQGFEAAVTALDAAIADMEACRG</sequence>
<dbReference type="PANTHER" id="PTHR45339">
    <property type="entry name" value="HYBRID SIGNAL TRANSDUCTION HISTIDINE KINASE J"/>
    <property type="match status" value="1"/>
</dbReference>
<keyword evidence="13 18" id="KW-0472">Membrane</keyword>
<evidence type="ECO:0000256" key="3">
    <source>
        <dbReference type="ARBA" id="ARBA00012438"/>
    </source>
</evidence>
<keyword evidence="16" id="KW-0175">Coiled coil</keyword>
<feature type="domain" description="Response regulatory" evidence="20">
    <location>
        <begin position="535"/>
        <end position="652"/>
    </location>
</feature>
<dbReference type="Gene3D" id="1.20.120.160">
    <property type="entry name" value="HPT domain"/>
    <property type="match status" value="1"/>
</dbReference>
<keyword evidence="4" id="KW-1003">Cell membrane</keyword>
<dbReference type="CDD" id="cd00082">
    <property type="entry name" value="HisKA"/>
    <property type="match status" value="1"/>
</dbReference>
<reference evidence="24" key="1">
    <citation type="submission" date="2016-03" db="EMBL/GenBank/DDBJ databases">
        <authorList>
            <person name="Ma C."/>
            <person name="Zhou S."/>
            <person name="Yang G."/>
        </authorList>
    </citation>
    <scope>NUCLEOTIDE SEQUENCE [LARGE SCALE GENOMIC DNA]</scope>
    <source>
        <strain evidence="24">SgZ-1</strain>
    </source>
</reference>
<evidence type="ECO:0000256" key="14">
    <source>
        <dbReference type="PROSITE-ProRule" id="PRU00110"/>
    </source>
</evidence>
<dbReference type="InterPro" id="IPR001789">
    <property type="entry name" value="Sig_transdc_resp-reg_receiver"/>
</dbReference>
<feature type="modified residue" description="Phosphohistidine" evidence="14">
    <location>
        <position position="734"/>
    </location>
</feature>
<feature type="domain" description="HAMP" evidence="21">
    <location>
        <begin position="184"/>
        <end position="237"/>
    </location>
</feature>
<comment type="subcellular location">
    <subcellularLocation>
        <location evidence="2">Cell membrane</location>
        <topology evidence="2">Multi-pass membrane protein</topology>
    </subcellularLocation>
</comment>
<dbReference type="GO" id="GO:0005886">
    <property type="term" value="C:plasma membrane"/>
    <property type="evidence" value="ECO:0007669"/>
    <property type="project" value="UniProtKB-SubCell"/>
</dbReference>
<evidence type="ECO:0000256" key="6">
    <source>
        <dbReference type="ARBA" id="ARBA00022679"/>
    </source>
</evidence>
<dbReference type="SMART" id="SM00448">
    <property type="entry name" value="REC"/>
    <property type="match status" value="1"/>
</dbReference>
<organism evidence="23 24">
    <name type="scientific">Thauera humireducens</name>
    <dbReference type="NCBI Taxonomy" id="1134435"/>
    <lineage>
        <taxon>Bacteria</taxon>
        <taxon>Pseudomonadati</taxon>
        <taxon>Pseudomonadota</taxon>
        <taxon>Betaproteobacteria</taxon>
        <taxon>Rhodocyclales</taxon>
        <taxon>Zoogloeaceae</taxon>
        <taxon>Thauera</taxon>
    </lineage>
</organism>
<evidence type="ECO:0000259" key="21">
    <source>
        <dbReference type="PROSITE" id="PS50885"/>
    </source>
</evidence>
<dbReference type="InterPro" id="IPR003660">
    <property type="entry name" value="HAMP_dom"/>
</dbReference>
<dbReference type="InterPro" id="IPR036641">
    <property type="entry name" value="HPT_dom_sf"/>
</dbReference>
<dbReference type="PANTHER" id="PTHR45339:SF1">
    <property type="entry name" value="HYBRID SIGNAL TRANSDUCTION HISTIDINE KINASE J"/>
    <property type="match status" value="1"/>
</dbReference>
<evidence type="ECO:0000256" key="18">
    <source>
        <dbReference type="SAM" id="Phobius"/>
    </source>
</evidence>
<dbReference type="SMART" id="SM00073">
    <property type="entry name" value="HPT"/>
    <property type="match status" value="1"/>
</dbReference>
<feature type="coiled-coil region" evidence="16">
    <location>
        <begin position="229"/>
        <end position="263"/>
    </location>
</feature>
<dbReference type="EC" id="2.7.13.3" evidence="3"/>
<dbReference type="CDD" id="cd16922">
    <property type="entry name" value="HATPase_EvgS-ArcB-TorS-like"/>
    <property type="match status" value="1"/>
</dbReference>
<dbReference type="SUPFAM" id="SSF55874">
    <property type="entry name" value="ATPase domain of HSP90 chaperone/DNA topoisomerase II/histidine kinase"/>
    <property type="match status" value="1"/>
</dbReference>
<dbReference type="InterPro" id="IPR033417">
    <property type="entry name" value="CHASE8"/>
</dbReference>
<feature type="modified residue" description="4-aspartylphosphate" evidence="15">
    <location>
        <position position="584"/>
    </location>
</feature>
<evidence type="ECO:0000259" key="20">
    <source>
        <dbReference type="PROSITE" id="PS50110"/>
    </source>
</evidence>
<dbReference type="RefSeq" id="WP_048708305.1">
    <property type="nucleotide sequence ID" value="NZ_CP014646.1"/>
</dbReference>
<evidence type="ECO:0000256" key="12">
    <source>
        <dbReference type="ARBA" id="ARBA00023012"/>
    </source>
</evidence>
<evidence type="ECO:0000313" key="24">
    <source>
        <dbReference type="Proteomes" id="UP000036902"/>
    </source>
</evidence>
<dbReference type="SMART" id="SM00387">
    <property type="entry name" value="HATPase_c"/>
    <property type="match status" value="1"/>
</dbReference>
<dbReference type="SMART" id="SM00388">
    <property type="entry name" value="HisKA"/>
    <property type="match status" value="1"/>
</dbReference>
<dbReference type="KEGG" id="thu:AC731_018250"/>
<dbReference type="FunFam" id="1.10.287.130:FF:000004">
    <property type="entry name" value="Ethylene receptor 1"/>
    <property type="match status" value="1"/>
</dbReference>
<dbReference type="AlphaFoldDB" id="A0A127K9T8"/>
<evidence type="ECO:0000256" key="5">
    <source>
        <dbReference type="ARBA" id="ARBA00022553"/>
    </source>
</evidence>
<comment type="catalytic activity">
    <reaction evidence="1">
        <text>ATP + protein L-histidine = ADP + protein N-phospho-L-histidine.</text>
        <dbReference type="EC" id="2.7.13.3"/>
    </reaction>
</comment>
<gene>
    <name evidence="23" type="ORF">AC731_018250</name>
</gene>
<dbReference type="PROSITE" id="PS50894">
    <property type="entry name" value="HPT"/>
    <property type="match status" value="1"/>
</dbReference>
<dbReference type="SMART" id="SM00304">
    <property type="entry name" value="HAMP"/>
    <property type="match status" value="2"/>
</dbReference>
<keyword evidence="6" id="KW-0808">Transferase</keyword>
<proteinExistence type="predicted"/>
<dbReference type="CDD" id="cd00088">
    <property type="entry name" value="HPT"/>
    <property type="match status" value="1"/>
</dbReference>
<dbReference type="SUPFAM" id="SSF52172">
    <property type="entry name" value="CheY-like"/>
    <property type="match status" value="1"/>
</dbReference>
<dbReference type="FunFam" id="3.30.565.10:FF:000078">
    <property type="entry name" value="Two-component sensor histidine kinase"/>
    <property type="match status" value="1"/>
</dbReference>
<keyword evidence="11 18" id="KW-1133">Transmembrane helix</keyword>
<dbReference type="Pfam" id="PF00512">
    <property type="entry name" value="HisKA"/>
    <property type="match status" value="1"/>
</dbReference>
<feature type="region of interest" description="Disordered" evidence="17">
    <location>
        <begin position="502"/>
        <end position="524"/>
    </location>
</feature>
<dbReference type="Gene3D" id="1.10.287.130">
    <property type="match status" value="1"/>
</dbReference>
<evidence type="ECO:0000256" key="4">
    <source>
        <dbReference type="ARBA" id="ARBA00022475"/>
    </source>
</evidence>
<dbReference type="InterPro" id="IPR004358">
    <property type="entry name" value="Sig_transdc_His_kin-like_C"/>
</dbReference>
<keyword evidence="5 15" id="KW-0597">Phosphoprotein</keyword>
<dbReference type="PROSITE" id="PS50885">
    <property type="entry name" value="HAMP"/>
    <property type="match status" value="1"/>
</dbReference>
<dbReference type="Gene3D" id="3.30.565.10">
    <property type="entry name" value="Histidine kinase-like ATPase, C-terminal domain"/>
    <property type="match status" value="1"/>
</dbReference>
<evidence type="ECO:0000256" key="1">
    <source>
        <dbReference type="ARBA" id="ARBA00000085"/>
    </source>
</evidence>
<evidence type="ECO:0000259" key="22">
    <source>
        <dbReference type="PROSITE" id="PS50894"/>
    </source>
</evidence>
<feature type="domain" description="HPt" evidence="22">
    <location>
        <begin position="695"/>
        <end position="788"/>
    </location>
</feature>
<dbReference type="SUPFAM" id="SSF158472">
    <property type="entry name" value="HAMP domain-like"/>
    <property type="match status" value="1"/>
</dbReference>
<evidence type="ECO:0000256" key="15">
    <source>
        <dbReference type="PROSITE-ProRule" id="PRU00169"/>
    </source>
</evidence>
<dbReference type="PROSITE" id="PS50110">
    <property type="entry name" value="RESPONSE_REGULATORY"/>
    <property type="match status" value="1"/>
</dbReference>
<dbReference type="PRINTS" id="PR00344">
    <property type="entry name" value="BCTRLSENSOR"/>
</dbReference>
<keyword evidence="24" id="KW-1185">Reference proteome</keyword>
<dbReference type="Pfam" id="PF00672">
    <property type="entry name" value="HAMP"/>
    <property type="match status" value="1"/>
</dbReference>